<evidence type="ECO:0000313" key="13">
    <source>
        <dbReference type="Proteomes" id="UP001139887"/>
    </source>
</evidence>
<keyword evidence="5" id="KW-0479">Metal-binding</keyword>
<dbReference type="GO" id="GO:0048471">
    <property type="term" value="C:perinuclear region of cytoplasm"/>
    <property type="evidence" value="ECO:0007669"/>
    <property type="project" value="UniProtKB-SubCell"/>
</dbReference>
<feature type="domain" description="RanBP2-type" evidence="10">
    <location>
        <begin position="598"/>
        <end position="626"/>
    </location>
</feature>
<dbReference type="Pfam" id="PF05020">
    <property type="entry name" value="zf-NPL4"/>
    <property type="match status" value="1"/>
</dbReference>
<dbReference type="Pfam" id="PF11543">
    <property type="entry name" value="UN_NPL4"/>
    <property type="match status" value="1"/>
</dbReference>
<dbReference type="GO" id="GO:0006511">
    <property type="term" value="P:ubiquitin-dependent protein catabolic process"/>
    <property type="evidence" value="ECO:0007669"/>
    <property type="project" value="InterPro"/>
</dbReference>
<dbReference type="InterPro" id="IPR029071">
    <property type="entry name" value="Ubiquitin-like_domsf"/>
</dbReference>
<evidence type="ECO:0000256" key="4">
    <source>
        <dbReference type="ARBA" id="ARBA00019709"/>
    </source>
</evidence>
<protein>
    <recommendedName>
        <fullName evidence="4">Nuclear protein localization protein 4</fullName>
    </recommendedName>
</protein>
<dbReference type="SUPFAM" id="SSF54236">
    <property type="entry name" value="Ubiquitin-like"/>
    <property type="match status" value="1"/>
</dbReference>
<reference evidence="12" key="1">
    <citation type="submission" date="2022-07" db="EMBL/GenBank/DDBJ databases">
        <title>Phylogenomic reconstructions and comparative analyses of Kickxellomycotina fungi.</title>
        <authorList>
            <person name="Reynolds N.K."/>
            <person name="Stajich J.E."/>
            <person name="Barry K."/>
            <person name="Grigoriev I.V."/>
            <person name="Crous P."/>
            <person name="Smith M.E."/>
        </authorList>
    </citation>
    <scope>NUCLEOTIDE SEQUENCE</scope>
    <source>
        <strain evidence="12">NRRL 1566</strain>
    </source>
</reference>
<dbReference type="Pfam" id="PF05021">
    <property type="entry name" value="NPL4"/>
    <property type="match status" value="1"/>
</dbReference>
<evidence type="ECO:0000256" key="1">
    <source>
        <dbReference type="ARBA" id="ARBA00004335"/>
    </source>
</evidence>
<evidence type="ECO:0000256" key="9">
    <source>
        <dbReference type="PROSITE-ProRule" id="PRU00322"/>
    </source>
</evidence>
<dbReference type="InterPro" id="IPR016563">
    <property type="entry name" value="Npl4"/>
</dbReference>
<dbReference type="InterPro" id="IPR024682">
    <property type="entry name" value="Npl4_Ub-like_dom"/>
</dbReference>
<dbReference type="Gene3D" id="3.10.20.90">
    <property type="entry name" value="Phosphatidylinositol 3-kinase Catalytic Subunit, Chain A, domain 1"/>
    <property type="match status" value="1"/>
</dbReference>
<dbReference type="InterPro" id="IPR036443">
    <property type="entry name" value="Znf_RanBP2_sf"/>
</dbReference>
<evidence type="ECO:0000256" key="7">
    <source>
        <dbReference type="ARBA" id="ARBA00022833"/>
    </source>
</evidence>
<dbReference type="InterPro" id="IPR007716">
    <property type="entry name" value="NPL4_Zn-bd_put"/>
</dbReference>
<evidence type="ECO:0000256" key="6">
    <source>
        <dbReference type="ARBA" id="ARBA00022771"/>
    </source>
</evidence>
<accession>A0A9W8IDF6</accession>
<dbReference type="GO" id="GO:0043130">
    <property type="term" value="F:ubiquitin binding"/>
    <property type="evidence" value="ECO:0007669"/>
    <property type="project" value="TreeGrafter"/>
</dbReference>
<dbReference type="SMART" id="SM00547">
    <property type="entry name" value="ZnF_RBZ"/>
    <property type="match status" value="1"/>
</dbReference>
<dbReference type="PANTHER" id="PTHR12710">
    <property type="entry name" value="NUCLEAR PROTEIN LOCALIZATION 4"/>
    <property type="match status" value="1"/>
</dbReference>
<name>A0A9W8IDF6_9FUNG</name>
<feature type="domain" description="MPN" evidence="11">
    <location>
        <begin position="229"/>
        <end position="370"/>
    </location>
</feature>
<comment type="caution">
    <text evidence="12">The sequence shown here is derived from an EMBL/GenBank/DDBJ whole genome shotgun (WGS) entry which is preliminary data.</text>
</comment>
<dbReference type="GO" id="GO:0008270">
    <property type="term" value="F:zinc ion binding"/>
    <property type="evidence" value="ECO:0007669"/>
    <property type="project" value="UniProtKB-KW"/>
</dbReference>
<organism evidence="12 13">
    <name type="scientific">Coemansia brasiliensis</name>
    <dbReference type="NCBI Taxonomy" id="2650707"/>
    <lineage>
        <taxon>Eukaryota</taxon>
        <taxon>Fungi</taxon>
        <taxon>Fungi incertae sedis</taxon>
        <taxon>Zoopagomycota</taxon>
        <taxon>Kickxellomycotina</taxon>
        <taxon>Kickxellomycetes</taxon>
        <taxon>Kickxellales</taxon>
        <taxon>Kickxellaceae</taxon>
        <taxon>Coemansia</taxon>
    </lineage>
</organism>
<evidence type="ECO:0000259" key="11">
    <source>
        <dbReference type="PROSITE" id="PS50249"/>
    </source>
</evidence>
<keyword evidence="6 9" id="KW-0863">Zinc-finger</keyword>
<dbReference type="Proteomes" id="UP001139887">
    <property type="component" value="Unassembled WGS sequence"/>
</dbReference>
<dbReference type="SUPFAM" id="SSF90209">
    <property type="entry name" value="Ran binding protein zinc finger-like"/>
    <property type="match status" value="1"/>
</dbReference>
<keyword evidence="7" id="KW-0862">Zinc</keyword>
<dbReference type="InterPro" id="IPR007717">
    <property type="entry name" value="NPL4_C"/>
</dbReference>
<evidence type="ECO:0000313" key="12">
    <source>
        <dbReference type="EMBL" id="KAJ2850719.1"/>
    </source>
</evidence>
<keyword evidence="13" id="KW-1185">Reference proteome</keyword>
<dbReference type="GO" id="GO:0031625">
    <property type="term" value="F:ubiquitin protein ligase binding"/>
    <property type="evidence" value="ECO:0007669"/>
    <property type="project" value="TreeGrafter"/>
</dbReference>
<dbReference type="OrthoDB" id="10251089at2759"/>
<dbReference type="PIRSF" id="PIRSF010052">
    <property type="entry name" value="Polyub_prc_Npl4"/>
    <property type="match status" value="1"/>
</dbReference>
<evidence type="ECO:0000256" key="3">
    <source>
        <dbReference type="ARBA" id="ARBA00011025"/>
    </source>
</evidence>
<dbReference type="InterPro" id="IPR037518">
    <property type="entry name" value="MPN"/>
</dbReference>
<evidence type="ECO:0000256" key="2">
    <source>
        <dbReference type="ARBA" id="ARBA00004556"/>
    </source>
</evidence>
<dbReference type="PANTHER" id="PTHR12710:SF0">
    <property type="entry name" value="NUCLEAR PROTEIN LOCALIZATION PROTEIN 4 HOMOLOG"/>
    <property type="match status" value="1"/>
</dbReference>
<dbReference type="AlphaFoldDB" id="A0A9W8IDF6"/>
<dbReference type="PROSITE" id="PS50249">
    <property type="entry name" value="MPN"/>
    <property type="match status" value="1"/>
</dbReference>
<dbReference type="GO" id="GO:0031965">
    <property type="term" value="C:nuclear membrane"/>
    <property type="evidence" value="ECO:0007669"/>
    <property type="project" value="UniProtKB-SubCell"/>
</dbReference>
<evidence type="ECO:0000256" key="5">
    <source>
        <dbReference type="ARBA" id="ARBA00022723"/>
    </source>
</evidence>
<dbReference type="CDD" id="cd08061">
    <property type="entry name" value="MPN_NPL4"/>
    <property type="match status" value="1"/>
</dbReference>
<dbReference type="EMBL" id="JANBUW010000025">
    <property type="protein sequence ID" value="KAJ2850719.1"/>
    <property type="molecule type" value="Genomic_DNA"/>
</dbReference>
<comment type="subcellular location">
    <subcellularLocation>
        <location evidence="2">Cytoplasm</location>
        <location evidence="2">Perinuclear region</location>
    </subcellularLocation>
    <subcellularLocation>
        <location evidence="1">Nucleus membrane</location>
        <topology evidence="1">Peripheral membrane protein</topology>
        <orientation evidence="1">Cytoplasmic side</orientation>
    </subcellularLocation>
</comment>
<dbReference type="PROSITE" id="PS50199">
    <property type="entry name" value="ZF_RANBP2_2"/>
    <property type="match status" value="1"/>
</dbReference>
<dbReference type="Gene3D" id="2.30.30.380">
    <property type="entry name" value="Zn-finger domain of Sec23/24"/>
    <property type="match status" value="1"/>
</dbReference>
<dbReference type="InterPro" id="IPR001876">
    <property type="entry name" value="Znf_RanBP2"/>
</dbReference>
<evidence type="ECO:0000259" key="10">
    <source>
        <dbReference type="PROSITE" id="PS50199"/>
    </source>
</evidence>
<comment type="function">
    <text evidence="8">Involved in the import of nuclear-targeted proteins into the nucleus and the export of poly(A) RNA out of the nucleus. Has a role in the endoplasmic reticulum-associated degradation (ERAD) pathway.</text>
</comment>
<gene>
    <name evidence="12" type="primary">NPL4</name>
    <name evidence="12" type="ORF">IWW36_001688</name>
</gene>
<evidence type="ECO:0000256" key="8">
    <source>
        <dbReference type="ARBA" id="ARBA00024703"/>
    </source>
</evidence>
<comment type="similarity">
    <text evidence="3">Belongs to the NPL4 family.</text>
</comment>
<sequence length="626" mass="68527">MIIRVRSPGGMHRVEVGLSDALGVLLEKLAPLMKVPAADAIVLTRDAQGREILAEFEQSVVSLGLKHGDMLFANVAPSARPSEEPDTARAAPRESAMQVKQAAVDNELEKKDGLIKRKHDARMCKHGPNAMCEYCMPIEPYDSGYLEEHGIKHMSFHAYLRKILAEHKIGGDISGALPANMALPLEEPEYSVKQHCVGGHAPWPAGICSKCQPSAITLQRQPFRMVDNVEFASADVVDTLLSFWRMSRCQRLGFMYGRYSRSTDVPLGIKAEVEAIYEPRQAWEEDGVRVPVGSDELDAEMAHVDAVAARCGMEVVGMIFTDLTPAEEPSKVLYRRHADSYFLTSLECRLAAFMQVKYPNACRWARNGHFGSKFITCCVSGNQDGDIDITTWQLSNSAMAMLRADLIVPSSVPSKMCVQKPTDTRYVPEVFYRYTNEYNLPVTANAKPAFPVEYLLLTLTQGSPLSPNPAFRSTTPFAIENREHVHAVQTLGALKRHISSALDDPERLSVLLADFHLLVYLLGQGILGEAEAELACRIVKEPMEAVQLAQELMASGGWQTLVLMLNEASEGDLNAQPPSVGASTMGSDAQAAAAAAPSATAWACRHCTFENSASATSCEMCALPRD</sequence>
<proteinExistence type="inferred from homology"/>
<dbReference type="PROSITE" id="PS01358">
    <property type="entry name" value="ZF_RANBP2_1"/>
    <property type="match status" value="1"/>
</dbReference>